<organism evidence="1 2">
    <name type="scientific">Chryseolinea soli</name>
    <dbReference type="NCBI Taxonomy" id="2321403"/>
    <lineage>
        <taxon>Bacteria</taxon>
        <taxon>Pseudomonadati</taxon>
        <taxon>Bacteroidota</taxon>
        <taxon>Cytophagia</taxon>
        <taxon>Cytophagales</taxon>
        <taxon>Fulvivirgaceae</taxon>
        <taxon>Chryseolinea</taxon>
    </lineage>
</organism>
<evidence type="ECO:0008006" key="3">
    <source>
        <dbReference type="Google" id="ProtNLM"/>
    </source>
</evidence>
<evidence type="ECO:0000313" key="2">
    <source>
        <dbReference type="Proteomes" id="UP000266183"/>
    </source>
</evidence>
<gene>
    <name evidence="1" type="ORF">D4L85_12995</name>
</gene>
<protein>
    <recommendedName>
        <fullName evidence="3">HEPN domain-containing protein</fullName>
    </recommendedName>
</protein>
<name>A0A385SRC2_9BACT</name>
<dbReference type="Proteomes" id="UP000266183">
    <property type="component" value="Chromosome"/>
</dbReference>
<dbReference type="AlphaFoldDB" id="A0A385SRC2"/>
<dbReference type="KEGG" id="chk:D4L85_12995"/>
<dbReference type="Gene3D" id="1.20.120.330">
    <property type="entry name" value="Nucleotidyltransferases domain 2"/>
    <property type="match status" value="1"/>
</dbReference>
<evidence type="ECO:0000313" key="1">
    <source>
        <dbReference type="EMBL" id="AYB31438.1"/>
    </source>
</evidence>
<dbReference type="EMBL" id="CP032382">
    <property type="protein sequence ID" value="AYB31438.1"/>
    <property type="molecule type" value="Genomic_DNA"/>
</dbReference>
<accession>A0A385SRC2</accession>
<sequence length="105" mass="12263">MSGSTEAHYRSTINRAYYGAFGYIRNRLAIFVDHGSVHQAVISSLRRALSVQKRQAAARLEKLFEKRKEADYEHRREVKAHNCHFWIKEAEDIIKLFDQAEKANI</sequence>
<keyword evidence="2" id="KW-1185">Reference proteome</keyword>
<reference evidence="2" key="1">
    <citation type="submission" date="2018-09" db="EMBL/GenBank/DDBJ databases">
        <title>Chryseolinea sp. KIS68-18 isolated from soil.</title>
        <authorList>
            <person name="Weon H.-Y."/>
            <person name="Kwon S.-W."/>
            <person name="Lee S.A."/>
        </authorList>
    </citation>
    <scope>NUCLEOTIDE SEQUENCE [LARGE SCALE GENOMIC DNA]</scope>
    <source>
        <strain evidence="2">KIS68-18</strain>
    </source>
</reference>
<proteinExistence type="predicted"/>